<name>A0A3G9JYQ1_9ACTN</name>
<dbReference type="Pfam" id="PF00535">
    <property type="entry name" value="Glycos_transf_2"/>
    <property type="match status" value="1"/>
</dbReference>
<sequence>MFSASDHAFALYTYGKSPYLGECVESLLSQTTKSHILISTSTPNESISSTASKYGVKLFINSGKPGIAHDWNCAIEHCETPLITIAHQDDLYEFRYTERMLDKVNSSARPLIFFSGHGELRPEGKVTSNKLLNIKRTLLKPLEGGRLNSSRLVRRRCLSLGSPICCPAVTYVMPNLNKPMFVEGFKSDLDWQAWEKFSRTEGSFAYDPEVLMWHRIHGGSETSALIKDNTRTREDLAMLSLFWPKPVAKFINHFYAAGQKSNG</sequence>
<dbReference type="GO" id="GO:0016740">
    <property type="term" value="F:transferase activity"/>
    <property type="evidence" value="ECO:0007669"/>
    <property type="project" value="UniProtKB-KW"/>
</dbReference>
<dbReference type="EMBL" id="AP019367">
    <property type="protein sequence ID" value="BBH50641.1"/>
    <property type="molecule type" value="Genomic_DNA"/>
</dbReference>
<dbReference type="Gene3D" id="3.90.550.10">
    <property type="entry name" value="Spore Coat Polysaccharide Biosynthesis Protein SpsA, Chain A"/>
    <property type="match status" value="1"/>
</dbReference>
<keyword evidence="3" id="KW-1185">Reference proteome</keyword>
<keyword evidence="2" id="KW-0808">Transferase</keyword>
<reference evidence="3" key="1">
    <citation type="submission" date="2018-11" db="EMBL/GenBank/DDBJ databases">
        <title>Comparative genomics of Parolsenella catena and Libanicoccus massiliensis: Reclassification of Libanicoccus massiliensis as Parolsenella massiliensis comb. nov.</title>
        <authorList>
            <person name="Sakamoto M."/>
            <person name="Ikeyama N."/>
            <person name="Murakami T."/>
            <person name="Mori H."/>
            <person name="Yuki M."/>
            <person name="Ohkuma M."/>
        </authorList>
    </citation>
    <scope>NUCLEOTIDE SEQUENCE [LARGE SCALE GENOMIC DNA]</scope>
    <source>
        <strain evidence="3">JCM 31932</strain>
    </source>
</reference>
<organism evidence="2 3">
    <name type="scientific">Parolsenella catena</name>
    <dbReference type="NCBI Taxonomy" id="2003188"/>
    <lineage>
        <taxon>Bacteria</taxon>
        <taxon>Bacillati</taxon>
        <taxon>Actinomycetota</taxon>
        <taxon>Coriobacteriia</taxon>
        <taxon>Coriobacteriales</taxon>
        <taxon>Atopobiaceae</taxon>
        <taxon>Parolsenella</taxon>
    </lineage>
</organism>
<dbReference type="Proteomes" id="UP000273154">
    <property type="component" value="Chromosome"/>
</dbReference>
<dbReference type="CDD" id="cd00761">
    <property type="entry name" value="Glyco_tranf_GTA_type"/>
    <property type="match status" value="1"/>
</dbReference>
<dbReference type="GeneID" id="88849361"/>
<feature type="domain" description="Glycosyltransferase 2-like" evidence="1">
    <location>
        <begin position="13"/>
        <end position="106"/>
    </location>
</feature>
<evidence type="ECO:0000313" key="3">
    <source>
        <dbReference type="Proteomes" id="UP000273154"/>
    </source>
</evidence>
<dbReference type="KEGG" id="pcat:Pcatena_12280"/>
<protein>
    <submittedName>
        <fullName evidence="2">Glycosyl transferase</fullName>
    </submittedName>
</protein>
<evidence type="ECO:0000313" key="2">
    <source>
        <dbReference type="EMBL" id="BBH50641.1"/>
    </source>
</evidence>
<proteinExistence type="predicted"/>
<dbReference type="InterPro" id="IPR001173">
    <property type="entry name" value="Glyco_trans_2-like"/>
</dbReference>
<dbReference type="InterPro" id="IPR029044">
    <property type="entry name" value="Nucleotide-diphossugar_trans"/>
</dbReference>
<dbReference type="OrthoDB" id="5986178at2"/>
<gene>
    <name evidence="2" type="ORF">Pcatena_12280</name>
</gene>
<dbReference type="AlphaFoldDB" id="A0A3G9JYQ1"/>
<dbReference type="RefSeq" id="WP_126422617.1">
    <property type="nucleotide sequence ID" value="NZ_AP019367.1"/>
</dbReference>
<accession>A0A3G9JYQ1</accession>
<dbReference type="SUPFAM" id="SSF53448">
    <property type="entry name" value="Nucleotide-diphospho-sugar transferases"/>
    <property type="match status" value="1"/>
</dbReference>
<evidence type="ECO:0000259" key="1">
    <source>
        <dbReference type="Pfam" id="PF00535"/>
    </source>
</evidence>